<dbReference type="PROSITE" id="PS51257">
    <property type="entry name" value="PROKAR_LIPOPROTEIN"/>
    <property type="match status" value="1"/>
</dbReference>
<proteinExistence type="predicted"/>
<dbReference type="PANTHER" id="PTHR42941:SF1">
    <property type="entry name" value="SLL1037 PROTEIN"/>
    <property type="match status" value="1"/>
</dbReference>
<dbReference type="Proteomes" id="UP000319756">
    <property type="component" value="Chromosome"/>
</dbReference>
<feature type="region of interest" description="Disordered" evidence="1">
    <location>
        <begin position="31"/>
        <end position="61"/>
    </location>
</feature>
<gene>
    <name evidence="2" type="ORF">EPH95_18265</name>
</gene>
<dbReference type="NCBIfam" id="TIGR02122">
    <property type="entry name" value="TRAP_TAXI"/>
    <property type="match status" value="1"/>
</dbReference>
<dbReference type="EMBL" id="CP035485">
    <property type="protein sequence ID" value="QDI92873.1"/>
    <property type="molecule type" value="Genomic_DNA"/>
</dbReference>
<dbReference type="Pfam" id="PF16868">
    <property type="entry name" value="NMT1_3"/>
    <property type="match status" value="1"/>
</dbReference>
<keyword evidence="3" id="KW-1185">Reference proteome</keyword>
<dbReference type="AlphaFoldDB" id="A0A514LM46"/>
<dbReference type="PANTHER" id="PTHR42941">
    <property type="entry name" value="SLL1037 PROTEIN"/>
    <property type="match status" value="1"/>
</dbReference>
<dbReference type="InterPro" id="IPR011852">
    <property type="entry name" value="TRAP_TAXI"/>
</dbReference>
<evidence type="ECO:0000313" key="2">
    <source>
        <dbReference type="EMBL" id="QDI92873.1"/>
    </source>
</evidence>
<sequence length="347" mass="37656">MRQGGIPLKKSVPTWMAMSVVLMIMSGCNEEGDTPEVADDDIPGDSETGESNGGDGVSIQLGSGSTGGDYYTLGQEMANVMNEHVDGLEVSSVATEASVENITRVSDQDLELGMSVHIPALEAIEGEGPFQGEVFDDFGFMGYIYPETNQVAVAADLGVDSIADLEGMRINTGLPNSSSQDASETVLEAHGLEEDDYEVYEEGFGDAASFLQDENVDAISGLLGLPTGSIMELSMQRDIDLLSVEPEALEEIEEETMYEHIVIEEEDYDFLDDDVDAIGAYAILIGSTEDIDEELGYEIVKELYENADEITHEQGQHMNLEEITTGSDDLPLHPGAERYFEENDMLD</sequence>
<reference evidence="3" key="1">
    <citation type="submission" date="2019-01" db="EMBL/GenBank/DDBJ databases">
        <title>Genomic analysis of Salicibibacter sp. NKC3-5.</title>
        <authorList>
            <person name="Oh Y.J."/>
        </authorList>
    </citation>
    <scope>NUCLEOTIDE SEQUENCE [LARGE SCALE GENOMIC DNA]</scope>
    <source>
        <strain evidence="3">NKC3-5</strain>
    </source>
</reference>
<dbReference type="OrthoDB" id="9776669at2"/>
<feature type="compositionally biased region" description="Acidic residues" evidence="1">
    <location>
        <begin position="31"/>
        <end position="48"/>
    </location>
</feature>
<protein>
    <submittedName>
        <fullName evidence="2">TAXI family TRAP transporter solute-binding subunit</fullName>
    </submittedName>
</protein>
<evidence type="ECO:0000256" key="1">
    <source>
        <dbReference type="SAM" id="MobiDB-lite"/>
    </source>
</evidence>
<organism evidence="2 3">
    <name type="scientific">Salicibibacter halophilus</name>
    <dbReference type="NCBI Taxonomy" id="2502791"/>
    <lineage>
        <taxon>Bacteria</taxon>
        <taxon>Bacillati</taxon>
        <taxon>Bacillota</taxon>
        <taxon>Bacilli</taxon>
        <taxon>Bacillales</taxon>
        <taxon>Bacillaceae</taxon>
        <taxon>Salicibibacter</taxon>
    </lineage>
</organism>
<dbReference type="SUPFAM" id="SSF53850">
    <property type="entry name" value="Periplasmic binding protein-like II"/>
    <property type="match status" value="1"/>
</dbReference>
<name>A0A514LM46_9BACI</name>
<evidence type="ECO:0000313" key="3">
    <source>
        <dbReference type="Proteomes" id="UP000319756"/>
    </source>
</evidence>
<dbReference type="Gene3D" id="3.40.190.10">
    <property type="entry name" value="Periplasmic binding protein-like II"/>
    <property type="match status" value="2"/>
</dbReference>
<dbReference type="KEGG" id="sale:EPH95_18265"/>
<accession>A0A514LM46</accession>